<accession>A0A3B0XSE7</accession>
<dbReference type="AlphaFoldDB" id="A0A3B0XSE7"/>
<sequence>MLSKLLGSKKHPKGPSWAKATEHCLDLSGTKVYFRVPEHTDPTSSFKPKPEKYNIYDDEIFWKNTDFDEPASFMDGGYSTGWQFKGFYLFSEIGCLDFGISITRNTSLGPLNKPENLVAAINQYLYYSIGPISGHPKGRYSSRKNWFIQNIDKTPFIHYEKHESNSFYKCRYWETAISNEHFISFTFIKHIYKPNTNLHKAYDELIEKILSSIRIEWSAEALKQQAAAKEKWPDDKLPESLPELSWSDEEWQACESEADKEQRQLLREIEEIQAKDGEFHA</sequence>
<name>A0A3B0XSE7_9ZZZZ</name>
<gene>
    <name evidence="2" type="ORF">MNBD_GAMMA09-3667</name>
</gene>
<organism evidence="2">
    <name type="scientific">hydrothermal vent metagenome</name>
    <dbReference type="NCBI Taxonomy" id="652676"/>
    <lineage>
        <taxon>unclassified sequences</taxon>
        <taxon>metagenomes</taxon>
        <taxon>ecological metagenomes</taxon>
    </lineage>
</organism>
<dbReference type="EMBL" id="UOFI01000073">
    <property type="protein sequence ID" value="VAW66132.1"/>
    <property type="molecule type" value="Genomic_DNA"/>
</dbReference>
<evidence type="ECO:0000313" key="2">
    <source>
        <dbReference type="EMBL" id="VAW66132.1"/>
    </source>
</evidence>
<reference evidence="2" key="1">
    <citation type="submission" date="2018-06" db="EMBL/GenBank/DDBJ databases">
        <authorList>
            <person name="Zhirakovskaya E."/>
        </authorList>
    </citation>
    <scope>NUCLEOTIDE SEQUENCE</scope>
</reference>
<evidence type="ECO:0000256" key="1">
    <source>
        <dbReference type="SAM" id="MobiDB-lite"/>
    </source>
</evidence>
<proteinExistence type="predicted"/>
<feature type="compositionally biased region" description="Basic and acidic residues" evidence="1">
    <location>
        <begin position="228"/>
        <end position="238"/>
    </location>
</feature>
<feature type="region of interest" description="Disordered" evidence="1">
    <location>
        <begin position="228"/>
        <end position="248"/>
    </location>
</feature>
<protein>
    <submittedName>
        <fullName evidence="2">Uncharacterized protein</fullName>
    </submittedName>
</protein>